<evidence type="ECO:0000256" key="4">
    <source>
        <dbReference type="ARBA" id="ARBA00022989"/>
    </source>
</evidence>
<evidence type="ECO:0000313" key="9">
    <source>
        <dbReference type="EMBL" id="QSQ23458.1"/>
    </source>
</evidence>
<organism evidence="9 10">
    <name type="scientific">Pyxidicoccus parkwayensis</name>
    <dbReference type="NCBI Taxonomy" id="2813578"/>
    <lineage>
        <taxon>Bacteria</taxon>
        <taxon>Pseudomonadati</taxon>
        <taxon>Myxococcota</taxon>
        <taxon>Myxococcia</taxon>
        <taxon>Myxococcales</taxon>
        <taxon>Cystobacterineae</taxon>
        <taxon>Myxococcaceae</taxon>
        <taxon>Pyxidicoccus</taxon>
    </lineage>
</organism>
<dbReference type="InterPro" id="IPR022837">
    <property type="entry name" value="MsrQ-like"/>
</dbReference>
<accession>A0ABX7NYA5</accession>
<evidence type="ECO:0000256" key="6">
    <source>
        <dbReference type="ARBA" id="ARBA00023136"/>
    </source>
</evidence>
<evidence type="ECO:0000256" key="3">
    <source>
        <dbReference type="ARBA" id="ARBA00022692"/>
    </source>
</evidence>
<dbReference type="Pfam" id="PF01794">
    <property type="entry name" value="Ferric_reduct"/>
    <property type="match status" value="1"/>
</dbReference>
<feature type="domain" description="Ferric oxidoreductase" evidence="8">
    <location>
        <begin position="45"/>
        <end position="160"/>
    </location>
</feature>
<evidence type="ECO:0000256" key="7">
    <source>
        <dbReference type="HAMAP-Rule" id="MF_01207"/>
    </source>
</evidence>
<dbReference type="PANTHER" id="PTHR36964">
    <property type="entry name" value="PROTEIN-METHIONINE-SULFOXIDE REDUCTASE HEME-BINDING SUBUNIT MSRQ"/>
    <property type="match status" value="1"/>
</dbReference>
<keyword evidence="10" id="KW-1185">Reference proteome</keyword>
<evidence type="ECO:0000256" key="5">
    <source>
        <dbReference type="ARBA" id="ARBA00023004"/>
    </source>
</evidence>
<feature type="transmembrane region" description="Helical" evidence="7">
    <location>
        <begin position="46"/>
        <end position="66"/>
    </location>
</feature>
<keyword evidence="7" id="KW-0479">Metal-binding</keyword>
<keyword evidence="5 7" id="KW-0408">Iron</keyword>
<feature type="transmembrane region" description="Helical" evidence="7">
    <location>
        <begin position="171"/>
        <end position="190"/>
    </location>
</feature>
<dbReference type="HAMAP" id="MF_01207">
    <property type="entry name" value="MsrQ"/>
    <property type="match status" value="1"/>
</dbReference>
<evidence type="ECO:0000313" key="10">
    <source>
        <dbReference type="Proteomes" id="UP000662747"/>
    </source>
</evidence>
<name>A0ABX7NYA5_9BACT</name>
<dbReference type="InterPro" id="IPR013130">
    <property type="entry name" value="Fe3_Rdtase_TM_dom"/>
</dbReference>
<dbReference type="RefSeq" id="WP_206725031.1">
    <property type="nucleotide sequence ID" value="NZ_CP071090.1"/>
</dbReference>
<evidence type="ECO:0000259" key="8">
    <source>
        <dbReference type="Pfam" id="PF01794"/>
    </source>
</evidence>
<comment type="function">
    <text evidence="7">Part of the MsrPQ system that repairs oxidized cell envelope proteins containing methionine sulfoxide residues (Met-O), using respiratory chain electrons. Thus protects these proteins from oxidative-stress damage caused by reactive species of oxygen and chlorine. MsrPQ is essential for the maintenance of envelope integrity under bleach stress, rescuing a wide series of structurally unrelated cell envelope proteins from methionine oxidation. MsrQ provides electrons for reduction to the reductase catalytic subunit MsrP, using the quinone pool of the respiratory chain.</text>
</comment>
<evidence type="ECO:0000256" key="2">
    <source>
        <dbReference type="ARBA" id="ARBA00022448"/>
    </source>
</evidence>
<keyword evidence="7" id="KW-0349">Heme</keyword>
<proteinExistence type="inferred from homology"/>
<keyword evidence="3 7" id="KW-0812">Transmembrane</keyword>
<keyword evidence="6 7" id="KW-0472">Membrane</keyword>
<comment type="subunit">
    <text evidence="7">Heterodimer of a catalytic subunit (MsrP) and a heme-binding subunit (MsrQ).</text>
</comment>
<dbReference type="EMBL" id="CP071090">
    <property type="protein sequence ID" value="QSQ23458.1"/>
    <property type="molecule type" value="Genomic_DNA"/>
</dbReference>
<keyword evidence="7" id="KW-0288">FMN</keyword>
<keyword evidence="7" id="KW-0285">Flavoprotein</keyword>
<keyword evidence="2 7" id="KW-0813">Transport</keyword>
<protein>
    <recommendedName>
        <fullName evidence="7">Protein-methionine-sulfoxide reductase heme-binding subunit MsrQ</fullName>
    </recommendedName>
    <alternativeName>
        <fullName evidence="7">Flavocytochrome MsrQ</fullName>
    </alternativeName>
</protein>
<evidence type="ECO:0000256" key="1">
    <source>
        <dbReference type="ARBA" id="ARBA00004141"/>
    </source>
</evidence>
<feature type="transmembrane region" description="Helical" evidence="7">
    <location>
        <begin position="78"/>
        <end position="96"/>
    </location>
</feature>
<gene>
    <name evidence="7" type="primary">msrQ</name>
    <name evidence="9" type="ORF">JY651_00270</name>
</gene>
<comment type="cofactor">
    <cofactor evidence="7">
        <name>heme b</name>
        <dbReference type="ChEBI" id="CHEBI:60344"/>
    </cofactor>
    <text evidence="7">Binds 1 heme b (iron(II)-protoporphyrin IX) group per subunit.</text>
</comment>
<keyword evidence="7" id="KW-1003">Cell membrane</keyword>
<comment type="similarity">
    <text evidence="7">Belongs to the MsrQ family.</text>
</comment>
<feature type="transmembrane region" description="Helical" evidence="7">
    <location>
        <begin position="7"/>
        <end position="26"/>
    </location>
</feature>
<keyword evidence="4 7" id="KW-1133">Transmembrane helix</keyword>
<dbReference type="PANTHER" id="PTHR36964:SF1">
    <property type="entry name" value="PROTEIN-METHIONINE-SULFOXIDE REDUCTASE HEME-BINDING SUBUNIT MSRQ"/>
    <property type="match status" value="1"/>
</dbReference>
<feature type="transmembrane region" description="Helical" evidence="7">
    <location>
        <begin position="116"/>
        <end position="136"/>
    </location>
</feature>
<keyword evidence="7" id="KW-0249">Electron transport</keyword>
<dbReference type="Proteomes" id="UP000662747">
    <property type="component" value="Chromosome"/>
</dbReference>
<comment type="subcellular location">
    <subcellularLocation>
        <location evidence="7">Cell membrane</location>
        <topology evidence="7">Multi-pass membrane protein</topology>
    </subcellularLocation>
    <subcellularLocation>
        <location evidence="1">Membrane</location>
        <topology evidence="1">Multi-pass membrane protein</topology>
    </subcellularLocation>
</comment>
<reference evidence="9 10" key="1">
    <citation type="submission" date="2021-02" db="EMBL/GenBank/DDBJ databases">
        <title>De Novo genome assembly of isolated myxobacteria.</title>
        <authorList>
            <person name="Stevens D.C."/>
        </authorList>
    </citation>
    <scope>NUCLEOTIDE SEQUENCE [LARGE SCALE GENOMIC DNA]</scope>
    <source>
        <strain evidence="10">SCPEA02</strain>
    </source>
</reference>
<feature type="transmembrane region" description="Helical" evidence="7">
    <location>
        <begin position="148"/>
        <end position="165"/>
    </location>
</feature>
<comment type="cofactor">
    <cofactor evidence="7">
        <name>FMN</name>
        <dbReference type="ChEBI" id="CHEBI:58210"/>
    </cofactor>
    <text evidence="7">Binds 1 FMN per subunit.</text>
</comment>
<sequence length="210" mass="22836">MASRPLPWLNPALVVGGLSPLVMMAVQGPRGDLGPNAVEAALNQTGLFALVLLVASLACTPLRLVFKWTWPARIRRTLGLLAFTYAASHFLVYAVLDQGLKLGGILEDIGKRPFITVGFTALVLLVPLAVTSTNAWVRRLGFPRWQRLHRLAYVAAVLGVVHFVWRVKKDVTEPLIYAAVLGLLFAIRAAEAVRKRRARDAVAARSAASP</sequence>